<name>A0A4Q4KSP3_9FLAO</name>
<dbReference type="Proteomes" id="UP000293952">
    <property type="component" value="Unassembled WGS sequence"/>
</dbReference>
<protein>
    <recommendedName>
        <fullName evidence="1">TIR domain-containing protein</fullName>
    </recommendedName>
</protein>
<dbReference type="InterPro" id="IPR000157">
    <property type="entry name" value="TIR_dom"/>
</dbReference>
<comment type="caution">
    <text evidence="2">The sequence shown here is derived from an EMBL/GenBank/DDBJ whole genome shotgun (WGS) entry which is preliminary data.</text>
</comment>
<dbReference type="SUPFAM" id="SSF52200">
    <property type="entry name" value="Toll/Interleukin receptor TIR domain"/>
    <property type="match status" value="1"/>
</dbReference>
<dbReference type="EMBL" id="SETE01000001">
    <property type="protein sequence ID" value="RYM35719.1"/>
    <property type="molecule type" value="Genomic_DNA"/>
</dbReference>
<sequence length="309" mass="35986">MEWNEIAEETILMFFDEKVNFELPKTKQKLAKELFSDIKLIQSLADFEQIIEQEETDQKFLFFVHLNHSKKNKGYDDFKASKIKLRYPNLRCYYISSVPKKTIFKDGNDSLDVFSYDNFHDKIGETFIPQISSEISSQEKSEEIFRKGIFLSHSSKDSELVRKFRDLILVSGLGYDPKIIKFTSQESYGIPGGINIPEDLRNFLRNEMGLFIQFLTPNYLDSRICLNEEGAGWCLLDDEKYFIPLLIPPNNHKLLSWIKTSNKGICIDDKGSLSNIYEDRKVFFGTNVNGTNLQQNIEKFVDYLKNQVV</sequence>
<evidence type="ECO:0000313" key="2">
    <source>
        <dbReference type="EMBL" id="RYM35719.1"/>
    </source>
</evidence>
<gene>
    <name evidence="2" type="ORF">ERX46_01625</name>
</gene>
<dbReference type="Gene3D" id="3.40.50.10140">
    <property type="entry name" value="Toll/interleukin-1 receptor homology (TIR) domain"/>
    <property type="match status" value="1"/>
</dbReference>
<dbReference type="GO" id="GO:0007165">
    <property type="term" value="P:signal transduction"/>
    <property type="evidence" value="ECO:0007669"/>
    <property type="project" value="InterPro"/>
</dbReference>
<dbReference type="InterPro" id="IPR035897">
    <property type="entry name" value="Toll_tir_struct_dom_sf"/>
</dbReference>
<accession>A0A4Q4KSP3</accession>
<dbReference type="AlphaFoldDB" id="A0A4Q4KSP3"/>
<evidence type="ECO:0000313" key="3">
    <source>
        <dbReference type="Proteomes" id="UP000293952"/>
    </source>
</evidence>
<evidence type="ECO:0000259" key="1">
    <source>
        <dbReference type="PROSITE" id="PS50104"/>
    </source>
</evidence>
<dbReference type="RefSeq" id="WP_130092086.1">
    <property type="nucleotide sequence ID" value="NZ_SETE01000001.1"/>
</dbReference>
<reference evidence="2 3" key="1">
    <citation type="submission" date="2019-02" db="EMBL/GenBank/DDBJ databases">
        <title>Genome sequence of the sea-ice species Brumimicrobium glaciale.</title>
        <authorList>
            <person name="Bowman J.P."/>
        </authorList>
    </citation>
    <scope>NUCLEOTIDE SEQUENCE [LARGE SCALE GENOMIC DNA]</scope>
    <source>
        <strain evidence="2 3">IC156</strain>
    </source>
</reference>
<dbReference type="Pfam" id="PF13676">
    <property type="entry name" value="TIR_2"/>
    <property type="match status" value="1"/>
</dbReference>
<dbReference type="OrthoDB" id="4772211at2"/>
<keyword evidence="3" id="KW-1185">Reference proteome</keyword>
<feature type="domain" description="TIR" evidence="1">
    <location>
        <begin position="145"/>
        <end position="308"/>
    </location>
</feature>
<proteinExistence type="predicted"/>
<organism evidence="2 3">
    <name type="scientific">Brumimicrobium glaciale</name>
    <dbReference type="NCBI Taxonomy" id="200475"/>
    <lineage>
        <taxon>Bacteria</taxon>
        <taxon>Pseudomonadati</taxon>
        <taxon>Bacteroidota</taxon>
        <taxon>Flavobacteriia</taxon>
        <taxon>Flavobacteriales</taxon>
        <taxon>Crocinitomicaceae</taxon>
        <taxon>Brumimicrobium</taxon>
    </lineage>
</organism>
<dbReference type="PROSITE" id="PS50104">
    <property type="entry name" value="TIR"/>
    <property type="match status" value="1"/>
</dbReference>